<dbReference type="PANTHER" id="PTHR12993:SF11">
    <property type="entry name" value="N-ACETYLGLUCOSAMINYL-PHOSPHATIDYLINOSITOL DE-N-ACETYLASE"/>
    <property type="match status" value="1"/>
</dbReference>
<dbReference type="RefSeq" id="WP_162445448.1">
    <property type="nucleotide sequence ID" value="NZ_CP048222.1"/>
</dbReference>
<evidence type="ECO:0000259" key="2">
    <source>
        <dbReference type="Pfam" id="PF10633"/>
    </source>
</evidence>
<reference evidence="3 4" key="1">
    <citation type="submission" date="2020-01" db="EMBL/GenBank/DDBJ databases">
        <authorList>
            <person name="Kim M.K."/>
        </authorList>
    </citation>
    <scope>NUCLEOTIDE SEQUENCE [LARGE SCALE GENOMIC DNA]</scope>
    <source>
        <strain evidence="3 4">172606-1</strain>
    </source>
</reference>
<dbReference type="SUPFAM" id="SSF102588">
    <property type="entry name" value="LmbE-like"/>
    <property type="match status" value="1"/>
</dbReference>
<protein>
    <submittedName>
        <fullName evidence="3">PIG-L family deacetylase</fullName>
    </submittedName>
</protein>
<dbReference type="Gene3D" id="2.60.40.10">
    <property type="entry name" value="Immunoglobulins"/>
    <property type="match status" value="1"/>
</dbReference>
<dbReference type="InterPro" id="IPR013783">
    <property type="entry name" value="Ig-like_fold"/>
</dbReference>
<proteinExistence type="predicted"/>
<dbReference type="EMBL" id="CP048222">
    <property type="protein sequence ID" value="QHT69459.1"/>
    <property type="molecule type" value="Genomic_DNA"/>
</dbReference>
<dbReference type="InterPro" id="IPR024078">
    <property type="entry name" value="LmbE-like_dom_sf"/>
</dbReference>
<dbReference type="Pfam" id="PF02585">
    <property type="entry name" value="PIG-L"/>
    <property type="match status" value="1"/>
</dbReference>
<evidence type="ECO:0000256" key="1">
    <source>
        <dbReference type="SAM" id="SignalP"/>
    </source>
</evidence>
<dbReference type="Proteomes" id="UP000480178">
    <property type="component" value="Chromosome"/>
</dbReference>
<dbReference type="GO" id="GO:0016811">
    <property type="term" value="F:hydrolase activity, acting on carbon-nitrogen (but not peptide) bonds, in linear amides"/>
    <property type="evidence" value="ECO:0007669"/>
    <property type="project" value="TreeGrafter"/>
</dbReference>
<feature type="signal peptide" evidence="1">
    <location>
        <begin position="1"/>
        <end position="20"/>
    </location>
</feature>
<dbReference type="KEGG" id="rhoz:GXP67_23850"/>
<dbReference type="Pfam" id="PF10633">
    <property type="entry name" value="NPCBM_assoc"/>
    <property type="match status" value="1"/>
</dbReference>
<organism evidence="3 4">
    <name type="scientific">Rhodocytophaga rosea</name>
    <dbReference type="NCBI Taxonomy" id="2704465"/>
    <lineage>
        <taxon>Bacteria</taxon>
        <taxon>Pseudomonadati</taxon>
        <taxon>Bacteroidota</taxon>
        <taxon>Cytophagia</taxon>
        <taxon>Cytophagales</taxon>
        <taxon>Rhodocytophagaceae</taxon>
        <taxon>Rhodocytophaga</taxon>
    </lineage>
</organism>
<gene>
    <name evidence="3" type="ORF">GXP67_23850</name>
</gene>
<sequence>MKYLTSLLLIYCLLIIPVSAQDFPSLPGHVLNLQSGKTGARNIPQDQGMSGVWQKLQKLTTTASVLHTVAHPDDEQADMITQLSRGKGVRTSLLSLNRGEGGANVLGSEIFDGLGLLRTEELLLAGAYYGLDDLYFTDVADYGYSKRVEEAYEKWGKEQVLKEMVRVIRINRPMVIVSRFHGSERDGHGNHQAAGELTPEAFRLAGDPNVFPEQITEGLRPWKALKVYRGGVKADEPWQVSVETGEYSPWLGDTYGNFAFLGYSFHRSQFGGVRFQMAGSSRPYYERLDTKNAVQEKDFFEGIDTSLPGIFKLTGETAPKELIDLLSQAENDIKKAIAGFQPAQLSAVIPPLTSALSNLRKAISLSQSQKEALFLMQIKERQVLETIHAASGIEIQAMALPMSFTGTEHFYQPPPVLEAVVPGQTFKVQVSIVNNSNQLLQAGNITLQMPSGWQVQTSTVAAQRLEPHEKTEQLFTVTAAANTPVSQAYFTRNSLQENRYQLKQKSAYPLPLEPPVVMAVSSYIMGNEKIQVQQPVLTRKVNLPYGYSLYTLKVLPEIAVNVQPASAVIPLSDKPVTIPLQVELLSNADGNINGKLRLKAPSGWKITPEQTPFAFAKAGEKNSYTFQLTIPKTGKQTYELSAVATVNGKDFSMGYTRIEHQDLDYQLLFRPSTIHVSAIDVKIAPGLTIGYIMGAGDDVPKGLEQLGAKVQLLSANDLAAQDLQNFNAILIGTRAYAVRPELQTYHQRLMDYVKAGGNLIVLYQTQEFVPEKMAPYTASLPFNAEETSEENSSIQILSASHPALNTPNKITLADFDNWVEQRGSKFFSTWDAAYTPIISTQDHGQAPQKGGWLMATYGKGNYTYFAYALHRQLPYGVPGAYRILANLVSLGKK</sequence>
<dbReference type="PANTHER" id="PTHR12993">
    <property type="entry name" value="N-ACETYLGLUCOSAMINYL-PHOSPHATIDYLINOSITOL DE-N-ACETYLASE-RELATED"/>
    <property type="match status" value="1"/>
</dbReference>
<evidence type="ECO:0000313" key="3">
    <source>
        <dbReference type="EMBL" id="QHT69459.1"/>
    </source>
</evidence>
<evidence type="ECO:0000313" key="4">
    <source>
        <dbReference type="Proteomes" id="UP000480178"/>
    </source>
</evidence>
<feature type="domain" description="Alpha-galactosidase NEW3" evidence="2">
    <location>
        <begin position="421"/>
        <end position="485"/>
    </location>
</feature>
<dbReference type="InterPro" id="IPR018905">
    <property type="entry name" value="A-galactase_NEW3"/>
</dbReference>
<dbReference type="Gene3D" id="3.40.50.880">
    <property type="match status" value="1"/>
</dbReference>
<dbReference type="InterPro" id="IPR029062">
    <property type="entry name" value="Class_I_gatase-like"/>
</dbReference>
<keyword evidence="4" id="KW-1185">Reference proteome</keyword>
<name>A0A6C0GN58_9BACT</name>
<accession>A0A6C0GN58</accession>
<dbReference type="AlphaFoldDB" id="A0A6C0GN58"/>
<keyword evidence="1" id="KW-0732">Signal</keyword>
<feature type="chain" id="PRO_5025355470" evidence="1">
    <location>
        <begin position="21"/>
        <end position="893"/>
    </location>
</feature>
<dbReference type="InterPro" id="IPR003737">
    <property type="entry name" value="GlcNAc_PI_deacetylase-related"/>
</dbReference>
<dbReference type="SUPFAM" id="SSF52317">
    <property type="entry name" value="Class I glutamine amidotransferase-like"/>
    <property type="match status" value="1"/>
</dbReference>
<dbReference type="Gene3D" id="3.40.50.10320">
    <property type="entry name" value="LmbE-like"/>
    <property type="match status" value="1"/>
</dbReference>